<evidence type="ECO:0000313" key="2">
    <source>
        <dbReference type="Proteomes" id="UP000662572"/>
    </source>
</evidence>
<keyword evidence="2" id="KW-1185">Reference proteome</keyword>
<dbReference type="Pfam" id="PF04325">
    <property type="entry name" value="DUF465"/>
    <property type="match status" value="1"/>
</dbReference>
<dbReference type="EMBL" id="BMZB01000002">
    <property type="protein sequence ID" value="GGZ34333.1"/>
    <property type="molecule type" value="Genomic_DNA"/>
</dbReference>
<dbReference type="RefSeq" id="WP_189486388.1">
    <property type="nucleotide sequence ID" value="NZ_BMZB01000002.1"/>
</dbReference>
<dbReference type="InterPro" id="IPR038444">
    <property type="entry name" value="DUF465_sf"/>
</dbReference>
<dbReference type="InterPro" id="IPR007420">
    <property type="entry name" value="DUF465"/>
</dbReference>
<comment type="caution">
    <text evidence="1">The sequence shown here is derived from an EMBL/GenBank/DDBJ whole genome shotgun (WGS) entry which is preliminary data.</text>
</comment>
<organism evidence="1 2">
    <name type="scientific">Asticcacaulis endophyticus</name>
    <dbReference type="NCBI Taxonomy" id="1395890"/>
    <lineage>
        <taxon>Bacteria</taxon>
        <taxon>Pseudomonadati</taxon>
        <taxon>Pseudomonadota</taxon>
        <taxon>Alphaproteobacteria</taxon>
        <taxon>Caulobacterales</taxon>
        <taxon>Caulobacteraceae</taxon>
        <taxon>Asticcacaulis</taxon>
    </lineage>
</organism>
<accession>A0A918Q895</accession>
<name>A0A918Q895_9CAUL</name>
<dbReference type="Proteomes" id="UP000662572">
    <property type="component" value="Unassembled WGS sequence"/>
</dbReference>
<reference evidence="1" key="1">
    <citation type="journal article" date="2014" name="Int. J. Syst. Evol. Microbiol.">
        <title>Complete genome sequence of Corynebacterium casei LMG S-19264T (=DSM 44701T), isolated from a smear-ripened cheese.</title>
        <authorList>
            <consortium name="US DOE Joint Genome Institute (JGI-PGF)"/>
            <person name="Walter F."/>
            <person name="Albersmeier A."/>
            <person name="Kalinowski J."/>
            <person name="Ruckert C."/>
        </authorList>
    </citation>
    <scope>NUCLEOTIDE SEQUENCE</scope>
    <source>
        <strain evidence="1">KCTC 32296</strain>
    </source>
</reference>
<sequence>MHDDQSNIRSLFPTQGLTLVKTGAGEGGADIERRVFGRRDVDAENFDDIAEDVLDYQKDDLDPTVRELPISVETVKMRGQVAHLRMEHKDLDESISALESMPLPDQILIARLKRKKLALRDQITEIEDKIRPDIIA</sequence>
<dbReference type="Gene3D" id="6.10.280.50">
    <property type="match status" value="1"/>
</dbReference>
<dbReference type="AlphaFoldDB" id="A0A918Q895"/>
<proteinExistence type="predicted"/>
<gene>
    <name evidence="1" type="ORF">GCM10011273_20950</name>
</gene>
<evidence type="ECO:0000313" key="1">
    <source>
        <dbReference type="EMBL" id="GGZ34333.1"/>
    </source>
</evidence>
<evidence type="ECO:0008006" key="3">
    <source>
        <dbReference type="Google" id="ProtNLM"/>
    </source>
</evidence>
<reference evidence="1" key="2">
    <citation type="submission" date="2020-09" db="EMBL/GenBank/DDBJ databases">
        <authorList>
            <person name="Sun Q."/>
            <person name="Kim S."/>
        </authorList>
    </citation>
    <scope>NUCLEOTIDE SEQUENCE</scope>
    <source>
        <strain evidence="1">KCTC 32296</strain>
    </source>
</reference>
<protein>
    <recommendedName>
        <fullName evidence="3">DUF465 domain-containing protein</fullName>
    </recommendedName>
</protein>